<keyword evidence="2" id="KW-1185">Reference proteome</keyword>
<dbReference type="RefSeq" id="WP_266129985.1">
    <property type="nucleotide sequence ID" value="NZ_JAPKMY010000003.1"/>
</dbReference>
<name>A0A9X3DT69_9GAMM</name>
<gene>
    <name evidence="1" type="ORF">OSH00_07930</name>
</gene>
<proteinExistence type="predicted"/>
<sequence>MIDNTIVLINEITRVGETEKWNSSLFFEGPLKVHVLKDGTLTDHGVYVLSKNKFGYPAKIQVLNLNDRNNKYEFIFSPSNQPVFKKAINVDVNLLRDNNIIFKYSESVKEGSSLYSSPYSPNLLYKHVFVNQKKPFITYEFYSTMNKIEDQISYVRLVVVFNQHK</sequence>
<accession>A0A9X3DT69</accession>
<dbReference type="AlphaFoldDB" id="A0A9X3DT69"/>
<reference evidence="1" key="1">
    <citation type="submission" date="2022-11" db="EMBL/GenBank/DDBJ databases">
        <title>Biodiversity and phylogenetic relationships of bacteria.</title>
        <authorList>
            <person name="Machado R.A.R."/>
            <person name="Bhat A."/>
            <person name="Loulou A."/>
            <person name="Kallel S."/>
        </authorList>
    </citation>
    <scope>NUCLEOTIDE SEQUENCE</scope>
    <source>
        <strain evidence="1">A-IN1</strain>
    </source>
</reference>
<protein>
    <submittedName>
        <fullName evidence="1">Uncharacterized protein</fullName>
    </submittedName>
</protein>
<dbReference type="EMBL" id="JAPKMY010000003">
    <property type="protein sequence ID" value="MCX5467675.1"/>
    <property type="molecule type" value="Genomic_DNA"/>
</dbReference>
<organism evidence="1 2">
    <name type="scientific">Acinetobacter nematophilus</name>
    <dbReference type="NCBI Taxonomy" id="2994642"/>
    <lineage>
        <taxon>Bacteria</taxon>
        <taxon>Pseudomonadati</taxon>
        <taxon>Pseudomonadota</taxon>
        <taxon>Gammaproteobacteria</taxon>
        <taxon>Moraxellales</taxon>
        <taxon>Moraxellaceae</taxon>
        <taxon>Acinetobacter</taxon>
    </lineage>
</organism>
<comment type="caution">
    <text evidence="1">The sequence shown here is derived from an EMBL/GenBank/DDBJ whole genome shotgun (WGS) entry which is preliminary data.</text>
</comment>
<evidence type="ECO:0000313" key="1">
    <source>
        <dbReference type="EMBL" id="MCX5467675.1"/>
    </source>
</evidence>
<dbReference type="Proteomes" id="UP001146019">
    <property type="component" value="Unassembled WGS sequence"/>
</dbReference>
<evidence type="ECO:0000313" key="2">
    <source>
        <dbReference type="Proteomes" id="UP001146019"/>
    </source>
</evidence>